<sequence>MAVTLAIVGGSLVAGAPAVSAAPVADAVSEVTDAHTTRNLADIPTPWVVYGRYASLSTCRSIGSNGELHGRWLRWTCFDNRPIDVQLWVQYS</sequence>
<protein>
    <recommendedName>
        <fullName evidence="4">Ricin B lectin domain-containing protein</fullName>
    </recommendedName>
</protein>
<reference evidence="2 3" key="1">
    <citation type="submission" date="2017-03" db="EMBL/GenBank/DDBJ databases">
        <title>Draft genome sequence of Streptomyces scabrisporus NF3, endophyte isolated from Amphipterygium adstringens.</title>
        <authorList>
            <person name="Vazquez M."/>
            <person name="Ceapa C.D."/>
            <person name="Rodriguez Luna D."/>
            <person name="Sanchez Esquivel S."/>
        </authorList>
    </citation>
    <scope>NUCLEOTIDE SEQUENCE [LARGE SCALE GENOMIC DNA]</scope>
    <source>
        <strain evidence="2 3">NF3</strain>
    </source>
</reference>
<dbReference type="EMBL" id="MWQN01000003">
    <property type="protein sequence ID" value="OPC77759.1"/>
    <property type="molecule type" value="Genomic_DNA"/>
</dbReference>
<proteinExistence type="predicted"/>
<comment type="caution">
    <text evidence="2">The sequence shown here is derived from an EMBL/GenBank/DDBJ whole genome shotgun (WGS) entry which is preliminary data.</text>
</comment>
<gene>
    <name evidence="2" type="ORF">B4N89_36340</name>
</gene>
<evidence type="ECO:0008006" key="4">
    <source>
        <dbReference type="Google" id="ProtNLM"/>
    </source>
</evidence>
<keyword evidence="1" id="KW-0732">Signal</keyword>
<keyword evidence="3" id="KW-1185">Reference proteome</keyword>
<accession>A0A1T3NLJ2</accession>
<dbReference type="AlphaFoldDB" id="A0A1T3NLJ2"/>
<dbReference type="STRING" id="159449.B4N89_36340"/>
<evidence type="ECO:0000313" key="2">
    <source>
        <dbReference type="EMBL" id="OPC77759.1"/>
    </source>
</evidence>
<evidence type="ECO:0000313" key="3">
    <source>
        <dbReference type="Proteomes" id="UP000190037"/>
    </source>
</evidence>
<dbReference type="Proteomes" id="UP000190037">
    <property type="component" value="Unassembled WGS sequence"/>
</dbReference>
<evidence type="ECO:0000256" key="1">
    <source>
        <dbReference type="SAM" id="SignalP"/>
    </source>
</evidence>
<feature type="signal peptide" evidence="1">
    <location>
        <begin position="1"/>
        <end position="21"/>
    </location>
</feature>
<feature type="chain" id="PRO_5013092005" description="Ricin B lectin domain-containing protein" evidence="1">
    <location>
        <begin position="22"/>
        <end position="92"/>
    </location>
</feature>
<name>A0A1T3NLJ2_9ACTN</name>
<organism evidence="2 3">
    <name type="scientific">Embleya scabrispora</name>
    <dbReference type="NCBI Taxonomy" id="159449"/>
    <lineage>
        <taxon>Bacteria</taxon>
        <taxon>Bacillati</taxon>
        <taxon>Actinomycetota</taxon>
        <taxon>Actinomycetes</taxon>
        <taxon>Kitasatosporales</taxon>
        <taxon>Streptomycetaceae</taxon>
        <taxon>Embleya</taxon>
    </lineage>
</organism>